<dbReference type="InterPro" id="IPR045805">
    <property type="entry name" value="NDNF_C"/>
</dbReference>
<sequence>LLFLSLYPSVFLLCINIQSIHLTDTFDLVVLASLSPPGAAGQLIRFHFALRFVFAVAERNSSVTVRVVPCDAPLQWNLTLREPEEDPSEDASGGPHPLRHRETRLFSYRGNDVETFSRAGRSAGRYTLELLCTERDTGVRVWAGVGPERPYPSLPRDPRLEVAAVGHTSLSLVWKPSPDIAAQYCALVSRRHNYKSLCAAEPELWGGQGAAAGPGPPQARGAPKAPVIGVVRLCTGRASSLTVSRLRPGTQYYLDVFAVNPATGAGAAYGGTFELKRGKVTEVRLKGGGSRLLRFRPGSPQRPRAGRGRRGRRVVVVSVPEDPDRDLLIRLRARPEASASLRLHATERPDKLPFPPLPRDTRLRVFSRLRGCSALTLAWLGSPHPGGSRYCVYRRAVRPPGGPDRPPDTCLHPSARPRAEKVGCKSSRSSVTAQRVEGLRPGTAYRLDVYVSGPGQQPVRYQSKVVSTRRAC</sequence>
<dbReference type="PANTHER" id="PTHR14619:SF3">
    <property type="entry name" value="PROTEIN NDNF"/>
    <property type="match status" value="1"/>
</dbReference>
<keyword evidence="12" id="KW-1185">Reference proteome</keyword>
<dbReference type="InterPro" id="IPR036116">
    <property type="entry name" value="FN3_sf"/>
</dbReference>
<evidence type="ECO:0000256" key="4">
    <source>
        <dbReference type="ARBA" id="ARBA00022737"/>
    </source>
</evidence>
<dbReference type="Pfam" id="PF19433">
    <property type="entry name" value="NDNF_C"/>
    <property type="match status" value="1"/>
</dbReference>
<dbReference type="AlphaFoldDB" id="A0A4W3HCD7"/>
<name>A0A4W3HCD7_CALMI</name>
<evidence type="ECO:0000259" key="10">
    <source>
        <dbReference type="SMART" id="SM00060"/>
    </source>
</evidence>
<keyword evidence="3 9" id="KW-0732">Signal</keyword>
<dbReference type="Proteomes" id="UP000314986">
    <property type="component" value="Unassembled WGS sequence"/>
</dbReference>
<evidence type="ECO:0000256" key="6">
    <source>
        <dbReference type="ARBA" id="ARBA00024096"/>
    </source>
</evidence>
<dbReference type="SUPFAM" id="SSF49265">
    <property type="entry name" value="Fibronectin type III"/>
    <property type="match status" value="1"/>
</dbReference>
<evidence type="ECO:0000313" key="12">
    <source>
        <dbReference type="Proteomes" id="UP000314986"/>
    </source>
</evidence>
<dbReference type="Pfam" id="PF10179">
    <property type="entry name" value="NDNF"/>
    <property type="match status" value="1"/>
</dbReference>
<feature type="signal peptide" evidence="9">
    <location>
        <begin position="1"/>
        <end position="22"/>
    </location>
</feature>
<dbReference type="GeneTree" id="ENSGT00390000007586"/>
<evidence type="ECO:0000256" key="9">
    <source>
        <dbReference type="SAM" id="SignalP"/>
    </source>
</evidence>
<evidence type="ECO:0000256" key="5">
    <source>
        <dbReference type="ARBA" id="ARBA00023180"/>
    </source>
</evidence>
<evidence type="ECO:0000256" key="8">
    <source>
        <dbReference type="SAM" id="MobiDB-lite"/>
    </source>
</evidence>
<dbReference type="SMART" id="SM00060">
    <property type="entry name" value="FN3"/>
    <property type="match status" value="2"/>
</dbReference>
<feature type="chain" id="PRO_5021271112" description="Protein NDNF" evidence="9">
    <location>
        <begin position="23"/>
        <end position="472"/>
    </location>
</feature>
<reference evidence="12" key="1">
    <citation type="journal article" date="2006" name="Science">
        <title>Ancient noncoding elements conserved in the human genome.</title>
        <authorList>
            <person name="Venkatesh B."/>
            <person name="Kirkness E.F."/>
            <person name="Loh Y.H."/>
            <person name="Halpern A.L."/>
            <person name="Lee A.P."/>
            <person name="Johnson J."/>
            <person name="Dandona N."/>
            <person name="Viswanathan L.D."/>
            <person name="Tay A."/>
            <person name="Venter J.C."/>
            <person name="Strausberg R.L."/>
            <person name="Brenner S."/>
        </authorList>
    </citation>
    <scope>NUCLEOTIDE SEQUENCE [LARGE SCALE GENOMIC DNA]</scope>
</reference>
<keyword evidence="5" id="KW-0325">Glycoprotein</keyword>
<dbReference type="GO" id="GO:0005576">
    <property type="term" value="C:extracellular region"/>
    <property type="evidence" value="ECO:0007669"/>
    <property type="project" value="UniProtKB-SubCell"/>
</dbReference>
<evidence type="ECO:0000256" key="7">
    <source>
        <dbReference type="ARBA" id="ARBA00046135"/>
    </source>
</evidence>
<dbReference type="Gene3D" id="2.60.40.10">
    <property type="entry name" value="Immunoglobulins"/>
    <property type="match status" value="1"/>
</dbReference>
<feature type="region of interest" description="Disordered" evidence="8">
    <location>
        <begin position="79"/>
        <end position="99"/>
    </location>
</feature>
<feature type="domain" description="Fibronectin type-III" evidence="10">
    <location>
        <begin position="355"/>
        <end position="457"/>
    </location>
</feature>
<evidence type="ECO:0000256" key="1">
    <source>
        <dbReference type="ARBA" id="ARBA00004613"/>
    </source>
</evidence>
<dbReference type="InterPro" id="IPR013783">
    <property type="entry name" value="Ig-like_fold"/>
</dbReference>
<dbReference type="Ensembl" id="ENSCMIT00000014863.1">
    <property type="protein sequence ID" value="ENSCMIP00000014553.1"/>
    <property type="gene ID" value="ENSCMIG00000007193.1"/>
</dbReference>
<dbReference type="GO" id="GO:0008201">
    <property type="term" value="F:heparin binding"/>
    <property type="evidence" value="ECO:0007669"/>
    <property type="project" value="TreeGrafter"/>
</dbReference>
<comment type="function">
    <text evidence="7">Secretory protein that plays a role in various cellular processes. Acts as a chemorepellent acting on gonadotropin-releasing hormone (GnRH) expressing neurons regulating their migration to the hypothalamus. Also promotes neuron migration, growth and survival as well as neurite outgrowth and is involved in the development of the olfactory system. May also act through the regulation of growth factors activity and downstream signaling. Also regulates extracellular matrix assembly and cell adhesiveness. Promotes endothelial cell survival, vessel formation and plays an important role in the process of revascularization through NOS3-dependent mechanisms.</text>
</comment>
<proteinExistence type="predicted"/>
<accession>A0A4W3HCD7</accession>
<reference evidence="11" key="5">
    <citation type="submission" date="2025-09" db="UniProtKB">
        <authorList>
            <consortium name="Ensembl"/>
        </authorList>
    </citation>
    <scope>IDENTIFICATION</scope>
</reference>
<keyword evidence="2" id="KW-0964">Secreted</keyword>
<dbReference type="InterPro" id="IPR003961">
    <property type="entry name" value="FN3_dom"/>
</dbReference>
<evidence type="ECO:0000313" key="11">
    <source>
        <dbReference type="Ensembl" id="ENSCMIP00000014553.1"/>
    </source>
</evidence>
<evidence type="ECO:0000256" key="3">
    <source>
        <dbReference type="ARBA" id="ARBA00022729"/>
    </source>
</evidence>
<reference evidence="12" key="2">
    <citation type="journal article" date="2007" name="PLoS Biol.">
        <title>Survey sequencing and comparative analysis of the elephant shark (Callorhinchus milii) genome.</title>
        <authorList>
            <person name="Venkatesh B."/>
            <person name="Kirkness E.F."/>
            <person name="Loh Y.H."/>
            <person name="Halpern A.L."/>
            <person name="Lee A.P."/>
            <person name="Johnson J."/>
            <person name="Dandona N."/>
            <person name="Viswanathan L.D."/>
            <person name="Tay A."/>
            <person name="Venter J.C."/>
            <person name="Strausberg R.L."/>
            <person name="Brenner S."/>
        </authorList>
    </citation>
    <scope>NUCLEOTIDE SEQUENCE [LARGE SCALE GENOMIC DNA]</scope>
</reference>
<protein>
    <recommendedName>
        <fullName evidence="6">Protein NDNF</fullName>
    </recommendedName>
</protein>
<comment type="subcellular location">
    <subcellularLocation>
        <location evidence="1">Secreted</location>
    </subcellularLocation>
</comment>
<keyword evidence="4" id="KW-0677">Repeat</keyword>
<reference evidence="11" key="4">
    <citation type="submission" date="2025-08" db="UniProtKB">
        <authorList>
            <consortium name="Ensembl"/>
        </authorList>
    </citation>
    <scope>IDENTIFICATION</scope>
</reference>
<evidence type="ECO:0000256" key="2">
    <source>
        <dbReference type="ARBA" id="ARBA00022525"/>
    </source>
</evidence>
<dbReference type="PANTHER" id="PTHR14619">
    <property type="entry name" value="NEURON-DERIVED NEUROTROPHIC FACTOR"/>
    <property type="match status" value="1"/>
</dbReference>
<feature type="domain" description="Fibronectin type-III" evidence="10">
    <location>
        <begin position="152"/>
        <end position="266"/>
    </location>
</feature>
<dbReference type="InterPro" id="IPR019326">
    <property type="entry name" value="NDNF"/>
</dbReference>
<dbReference type="InterPro" id="IPR055271">
    <property type="entry name" value="NDNF_Fn(III)_1"/>
</dbReference>
<reference evidence="12" key="3">
    <citation type="journal article" date="2014" name="Nature">
        <title>Elephant shark genome provides unique insights into gnathostome evolution.</title>
        <authorList>
            <consortium name="International Elephant Shark Genome Sequencing Consortium"/>
            <person name="Venkatesh B."/>
            <person name="Lee A.P."/>
            <person name="Ravi V."/>
            <person name="Maurya A.K."/>
            <person name="Lian M.M."/>
            <person name="Swann J.B."/>
            <person name="Ohta Y."/>
            <person name="Flajnik M.F."/>
            <person name="Sutoh Y."/>
            <person name="Kasahara M."/>
            <person name="Hoon S."/>
            <person name="Gangu V."/>
            <person name="Roy S.W."/>
            <person name="Irimia M."/>
            <person name="Korzh V."/>
            <person name="Kondrychyn I."/>
            <person name="Lim Z.W."/>
            <person name="Tay B.H."/>
            <person name="Tohari S."/>
            <person name="Kong K.W."/>
            <person name="Ho S."/>
            <person name="Lorente-Galdos B."/>
            <person name="Quilez J."/>
            <person name="Marques-Bonet T."/>
            <person name="Raney B.J."/>
            <person name="Ingham P.W."/>
            <person name="Tay A."/>
            <person name="Hillier L.W."/>
            <person name="Minx P."/>
            <person name="Boehm T."/>
            <person name="Wilson R.K."/>
            <person name="Brenner S."/>
            <person name="Warren W.C."/>
        </authorList>
    </citation>
    <scope>NUCLEOTIDE SEQUENCE [LARGE SCALE GENOMIC DNA]</scope>
</reference>
<organism evidence="11 12">
    <name type="scientific">Callorhinchus milii</name>
    <name type="common">Ghost shark</name>
    <dbReference type="NCBI Taxonomy" id="7868"/>
    <lineage>
        <taxon>Eukaryota</taxon>
        <taxon>Metazoa</taxon>
        <taxon>Chordata</taxon>
        <taxon>Craniata</taxon>
        <taxon>Vertebrata</taxon>
        <taxon>Chondrichthyes</taxon>
        <taxon>Holocephali</taxon>
        <taxon>Chimaeriformes</taxon>
        <taxon>Callorhinchidae</taxon>
        <taxon>Callorhinchus</taxon>
    </lineage>
</organism>